<protein>
    <submittedName>
        <fullName evidence="2">Uncharacterized protein</fullName>
    </submittedName>
</protein>
<name>A0A915AW73_PARUN</name>
<keyword evidence="1" id="KW-1185">Reference proteome</keyword>
<organism evidence="1 2">
    <name type="scientific">Parascaris univalens</name>
    <name type="common">Nematode worm</name>
    <dbReference type="NCBI Taxonomy" id="6257"/>
    <lineage>
        <taxon>Eukaryota</taxon>
        <taxon>Metazoa</taxon>
        <taxon>Ecdysozoa</taxon>
        <taxon>Nematoda</taxon>
        <taxon>Chromadorea</taxon>
        <taxon>Rhabditida</taxon>
        <taxon>Spirurina</taxon>
        <taxon>Ascaridomorpha</taxon>
        <taxon>Ascaridoidea</taxon>
        <taxon>Ascarididae</taxon>
        <taxon>Parascaris</taxon>
    </lineage>
</organism>
<dbReference type="Proteomes" id="UP000887569">
    <property type="component" value="Unplaced"/>
</dbReference>
<dbReference type="WBParaSite" id="PgR018_g042_t06">
    <property type="protein sequence ID" value="PgR018_g042_t06"/>
    <property type="gene ID" value="PgR018_g042"/>
</dbReference>
<evidence type="ECO:0000313" key="1">
    <source>
        <dbReference type="Proteomes" id="UP000887569"/>
    </source>
</evidence>
<reference evidence="2" key="1">
    <citation type="submission" date="2022-11" db="UniProtKB">
        <authorList>
            <consortium name="WormBaseParasite"/>
        </authorList>
    </citation>
    <scope>IDENTIFICATION</scope>
</reference>
<dbReference type="AlphaFoldDB" id="A0A915AW73"/>
<sequence length="156" mass="17870">VTAVISYENFSSLSATGLTPSLLSKFDSCMPHLQRLNMQQAFSASCYEVLFSKNTFVNLQQLILCGWGFTAHKLETLFHVKRKLEVLNADEASNTTGMHTVGRDSMKLWCVRHLNDSMYVGFFGRLRCCENLRASRISHYSRLVTLAIWDQMIFFQ</sequence>
<proteinExistence type="predicted"/>
<evidence type="ECO:0000313" key="2">
    <source>
        <dbReference type="WBParaSite" id="PgR018_g042_t06"/>
    </source>
</evidence>
<accession>A0A915AW73</accession>